<evidence type="ECO:0000256" key="3">
    <source>
        <dbReference type="ARBA" id="ARBA00022741"/>
    </source>
</evidence>
<feature type="transmembrane region" description="Helical" evidence="8">
    <location>
        <begin position="161"/>
        <end position="182"/>
    </location>
</feature>
<evidence type="ECO:0000259" key="11">
    <source>
        <dbReference type="PROSITE" id="PS50990"/>
    </source>
</evidence>
<keyword evidence="4" id="KW-0378">Hydrolase</keyword>
<dbReference type="PROSITE" id="PS50929">
    <property type="entry name" value="ABC_TM1F"/>
    <property type="match status" value="1"/>
</dbReference>
<keyword evidence="5" id="KW-0067">ATP-binding</keyword>
<feature type="transmembrane region" description="Helical" evidence="8">
    <location>
        <begin position="387"/>
        <end position="406"/>
    </location>
</feature>
<evidence type="ECO:0000313" key="12">
    <source>
        <dbReference type="EMBL" id="MFC7387270.1"/>
    </source>
</evidence>
<keyword evidence="6 8" id="KW-1133">Transmembrane helix</keyword>
<gene>
    <name evidence="12" type="ORF">ACFQSB_34045</name>
</gene>
<dbReference type="PANTHER" id="PTHR24221">
    <property type="entry name" value="ATP-BINDING CASSETTE SUB-FAMILY B"/>
    <property type="match status" value="1"/>
</dbReference>
<comment type="caution">
    <text evidence="12">The sequence shown here is derived from an EMBL/GenBank/DDBJ whole genome shotgun (WGS) entry which is preliminary data.</text>
</comment>
<dbReference type="Pfam" id="PF00664">
    <property type="entry name" value="ABC_membrane"/>
    <property type="match status" value="1"/>
</dbReference>
<dbReference type="SUPFAM" id="SSF90123">
    <property type="entry name" value="ABC transporter transmembrane region"/>
    <property type="match status" value="1"/>
</dbReference>
<dbReference type="RefSeq" id="WP_380830928.1">
    <property type="nucleotide sequence ID" value="NZ_JBHTCG010000036.1"/>
</dbReference>
<dbReference type="Gene3D" id="3.40.50.300">
    <property type="entry name" value="P-loop containing nucleotide triphosphate hydrolases"/>
    <property type="match status" value="1"/>
</dbReference>
<feature type="transmembrane region" description="Helical" evidence="8">
    <location>
        <begin position="300"/>
        <end position="318"/>
    </location>
</feature>
<dbReference type="Gene3D" id="3.90.70.10">
    <property type="entry name" value="Cysteine proteinases"/>
    <property type="match status" value="1"/>
</dbReference>
<dbReference type="PROSITE" id="PS50990">
    <property type="entry name" value="PEPTIDASE_C39"/>
    <property type="match status" value="1"/>
</dbReference>
<dbReference type="InterPro" id="IPR003593">
    <property type="entry name" value="AAA+_ATPase"/>
</dbReference>
<organism evidence="12 13">
    <name type="scientific">Sphaerisporangium rhizosphaerae</name>
    <dbReference type="NCBI Taxonomy" id="2269375"/>
    <lineage>
        <taxon>Bacteria</taxon>
        <taxon>Bacillati</taxon>
        <taxon>Actinomycetota</taxon>
        <taxon>Actinomycetes</taxon>
        <taxon>Streptosporangiales</taxon>
        <taxon>Streptosporangiaceae</taxon>
        <taxon>Sphaerisporangium</taxon>
    </lineage>
</organism>
<evidence type="ECO:0000313" key="13">
    <source>
        <dbReference type="Proteomes" id="UP001596496"/>
    </source>
</evidence>
<dbReference type="PROSITE" id="PS00211">
    <property type="entry name" value="ABC_TRANSPORTER_1"/>
    <property type="match status" value="1"/>
</dbReference>
<evidence type="ECO:0000256" key="5">
    <source>
        <dbReference type="ARBA" id="ARBA00022840"/>
    </source>
</evidence>
<dbReference type="EMBL" id="JBHTCG010000036">
    <property type="protein sequence ID" value="MFC7387270.1"/>
    <property type="molecule type" value="Genomic_DNA"/>
</dbReference>
<evidence type="ECO:0000256" key="2">
    <source>
        <dbReference type="ARBA" id="ARBA00022692"/>
    </source>
</evidence>
<dbReference type="Proteomes" id="UP001596496">
    <property type="component" value="Unassembled WGS sequence"/>
</dbReference>
<dbReference type="InterPro" id="IPR003439">
    <property type="entry name" value="ABC_transporter-like_ATP-bd"/>
</dbReference>
<dbReference type="InterPro" id="IPR027417">
    <property type="entry name" value="P-loop_NTPase"/>
</dbReference>
<evidence type="ECO:0000256" key="8">
    <source>
        <dbReference type="SAM" id="Phobius"/>
    </source>
</evidence>
<reference evidence="13" key="1">
    <citation type="journal article" date="2019" name="Int. J. Syst. Evol. Microbiol.">
        <title>The Global Catalogue of Microorganisms (GCM) 10K type strain sequencing project: providing services to taxonomists for standard genome sequencing and annotation.</title>
        <authorList>
            <consortium name="The Broad Institute Genomics Platform"/>
            <consortium name="The Broad Institute Genome Sequencing Center for Infectious Disease"/>
            <person name="Wu L."/>
            <person name="Ma J."/>
        </authorList>
    </citation>
    <scope>NUCLEOTIDE SEQUENCE [LARGE SCALE GENOMIC DNA]</scope>
    <source>
        <strain evidence="13">CECT 7649</strain>
    </source>
</reference>
<dbReference type="InterPro" id="IPR036640">
    <property type="entry name" value="ABC1_TM_sf"/>
</dbReference>
<proteinExistence type="predicted"/>
<dbReference type="PANTHER" id="PTHR24221:SF606">
    <property type="entry name" value="COLICIN V SECRETION-PROCESSING ATP-BINDING PROTEIN"/>
    <property type="match status" value="1"/>
</dbReference>
<name>A0ABW2PGV2_9ACTN</name>
<keyword evidence="7 8" id="KW-0472">Membrane</keyword>
<dbReference type="InterPro" id="IPR011527">
    <property type="entry name" value="ABC1_TM_dom"/>
</dbReference>
<protein>
    <submittedName>
        <fullName evidence="12">Peptidase domain-containing ABC transporter</fullName>
    </submittedName>
</protein>
<dbReference type="CDD" id="cd18779">
    <property type="entry name" value="ABC_6TM_T1SS_like"/>
    <property type="match status" value="1"/>
</dbReference>
<keyword evidence="4" id="KW-0645">Protease</keyword>
<keyword evidence="13" id="KW-1185">Reference proteome</keyword>
<evidence type="ECO:0000256" key="4">
    <source>
        <dbReference type="ARBA" id="ARBA00022807"/>
    </source>
</evidence>
<keyword evidence="2 8" id="KW-0812">Transmembrane</keyword>
<dbReference type="InterPro" id="IPR005074">
    <property type="entry name" value="Peptidase_C39"/>
</dbReference>
<dbReference type="PROSITE" id="PS50893">
    <property type="entry name" value="ABC_TRANSPORTER_2"/>
    <property type="match status" value="1"/>
</dbReference>
<feature type="transmembrane region" description="Helical" evidence="8">
    <location>
        <begin position="273"/>
        <end position="293"/>
    </location>
</feature>
<dbReference type="Pfam" id="PF00005">
    <property type="entry name" value="ABC_tran"/>
    <property type="match status" value="1"/>
</dbReference>
<dbReference type="SUPFAM" id="SSF52540">
    <property type="entry name" value="P-loop containing nucleoside triphosphate hydrolases"/>
    <property type="match status" value="1"/>
</dbReference>
<evidence type="ECO:0000259" key="9">
    <source>
        <dbReference type="PROSITE" id="PS50893"/>
    </source>
</evidence>
<dbReference type="Gene3D" id="1.20.1560.10">
    <property type="entry name" value="ABC transporter type 1, transmembrane domain"/>
    <property type="match status" value="1"/>
</dbReference>
<dbReference type="Pfam" id="PF03412">
    <property type="entry name" value="Peptidase_C39"/>
    <property type="match status" value="1"/>
</dbReference>
<comment type="subcellular location">
    <subcellularLocation>
        <location evidence="1">Cell membrane</location>
        <topology evidence="1">Multi-pass membrane protein</topology>
    </subcellularLocation>
</comment>
<dbReference type="InterPro" id="IPR017871">
    <property type="entry name" value="ABC_transporter-like_CS"/>
</dbReference>
<dbReference type="SMART" id="SM00382">
    <property type="entry name" value="AAA"/>
    <property type="match status" value="1"/>
</dbReference>
<feature type="domain" description="ABC transmembrane type-1" evidence="10">
    <location>
        <begin position="165"/>
        <end position="444"/>
    </location>
</feature>
<evidence type="ECO:0000256" key="7">
    <source>
        <dbReference type="ARBA" id="ARBA00023136"/>
    </source>
</evidence>
<evidence type="ECO:0000256" key="6">
    <source>
        <dbReference type="ARBA" id="ARBA00022989"/>
    </source>
</evidence>
<keyword evidence="3" id="KW-0547">Nucleotide-binding</keyword>
<feature type="domain" description="ABC transporter" evidence="9">
    <location>
        <begin position="475"/>
        <end position="707"/>
    </location>
</feature>
<dbReference type="InterPro" id="IPR039421">
    <property type="entry name" value="Type_1_exporter"/>
</dbReference>
<evidence type="ECO:0000256" key="1">
    <source>
        <dbReference type="ARBA" id="ARBA00004651"/>
    </source>
</evidence>
<accession>A0ABW2PGV2</accession>
<sequence>MRRRVPVVLQNSATECGAATLAMILSYHGHRISLHELTDRLQVGRDGLTGLAIVTGARDSGLNAKAFSLEPADLARIPMPAVVHWEFNHFVVVERWTPERVDLVDPAFGRRRLPAGEFNEGFTGVVLAFEPGPAFRRGSSSAASTWRRRFLRTLLLRRRGLLAQVLLASVVLQLLGLALPVFSQVLVDQVLPMGAETLLTVIGGGLLLATLTQFVVGALRAVLLVSVRASADAELTRGVISHLIALPFRYFAVRGTGDLVTRAGSVAVLRDMLTGQILSALLDGPLAIGYLILIFVRDPLFGACLLGIALVQTGLLLATTRRVNHLAQQELTAFSATQSNLIQAINGIETLKASGAERHAVEQWSRNFTTQLNADVRGGITQGLLEAALGAIRVLAPLGLLWIGAWRVLDGQFTLGTLLALNAIAVAALTPLSSLMSSLQSLQQAGAHFDRLSDILASEPEPSEGIEVLRLRGAVELREVGFRYDPRAPWTLRDISVRIAPGQKVALVGASGSGKSTLARLLLALHSPTTGEIRFDGVPVGELNLRTLRRQFGVVTQDPSLFTGTIRENIALNDPDASFARVVEAARLARLDEEVRAMPMGYETMLTEGAGLSGGQRQRLALARALLSRPKILLLDEATSNLDSESEAAIESHLARLTQTRIVIAHRLSTIKDADLILVVDGGRIVERGTHRELMSLGARYATLVAAQTADAASAPIAATTAESGPAITAVLTDQWDR</sequence>
<evidence type="ECO:0000259" key="10">
    <source>
        <dbReference type="PROSITE" id="PS50929"/>
    </source>
</evidence>
<keyword evidence="4" id="KW-0788">Thiol protease</keyword>
<feature type="transmembrane region" description="Helical" evidence="8">
    <location>
        <begin position="202"/>
        <end position="223"/>
    </location>
</feature>
<feature type="domain" description="Peptidase C39" evidence="11">
    <location>
        <begin position="10"/>
        <end position="129"/>
    </location>
</feature>